<accession>A0AA95HF00</accession>
<protein>
    <submittedName>
        <fullName evidence="1">Uncharacterized protein</fullName>
    </submittedName>
</protein>
<dbReference type="KEGG" id="tput:QJT81_02965"/>
<name>A0AA95HF00_9GAMM</name>
<evidence type="ECO:0000313" key="1">
    <source>
        <dbReference type="EMBL" id="WGZ94960.1"/>
    </source>
</evidence>
<gene>
    <name evidence="1" type="ORF">QJT81_02965</name>
</gene>
<reference evidence="1" key="2">
    <citation type="submission" date="2023-04" db="EMBL/GenBank/DDBJ databases">
        <authorList>
            <person name="Beletskiy A.V."/>
            <person name="Mardanov A.V."/>
            <person name="Ravin N.V."/>
        </authorList>
    </citation>
    <scope>NUCLEOTIDE SEQUENCE</scope>
    <source>
        <strain evidence="1">GKL-02</strain>
    </source>
</reference>
<organism evidence="1">
    <name type="scientific">Candidatus Thiothrix putei</name>
    <dbReference type="NCBI Taxonomy" id="3080811"/>
    <lineage>
        <taxon>Bacteria</taxon>
        <taxon>Pseudomonadati</taxon>
        <taxon>Pseudomonadota</taxon>
        <taxon>Gammaproteobacteria</taxon>
        <taxon>Thiotrichales</taxon>
        <taxon>Thiotrichaceae</taxon>
        <taxon>Thiothrix</taxon>
    </lineage>
</organism>
<dbReference type="EMBL" id="CP124756">
    <property type="protein sequence ID" value="WGZ94960.1"/>
    <property type="molecule type" value="Genomic_DNA"/>
</dbReference>
<proteinExistence type="predicted"/>
<reference evidence="1" key="1">
    <citation type="journal article" date="2023" name="Int. J. Mol. Sci.">
        <title>Metagenomics Revealed a New Genus 'Candidatus Thiocaldithrix dubininis' gen. nov., sp. nov. and a New Species 'Candidatus Thiothrix putei' sp. nov. in the Family Thiotrichaceae, Some Members of Which Have Traits of Both Na+- and H+-Motive Energetics.</title>
        <authorList>
            <person name="Ravin N.V."/>
            <person name="Muntyan M.S."/>
            <person name="Smolyakov D.D."/>
            <person name="Rudenko T.S."/>
            <person name="Beletsky A.V."/>
            <person name="Mardanov A.V."/>
            <person name="Grabovich M.Y."/>
        </authorList>
    </citation>
    <scope>NUCLEOTIDE SEQUENCE</scope>
    <source>
        <strain evidence="1">GKL-02</strain>
    </source>
</reference>
<dbReference type="AlphaFoldDB" id="A0AA95HF00"/>
<dbReference type="Proteomes" id="UP001301326">
    <property type="component" value="Chromosome"/>
</dbReference>
<sequence>MSTPSLLLLDSPRAYREHYERCYCRGNIVTFDGIRVFFKPQKFGHAFYRNSQGRSGAKDEFCPVRAQRMDWIKATLENPDAELFMGWNKAERCHDEDRRVSVVYDDFVVVIELGLNQKGEMKGNFVTCYEADRSIDEIRKSPKWNLIKCLEKLKK</sequence>